<reference evidence="2 3" key="1">
    <citation type="submission" date="2023-10" db="EMBL/GenBank/DDBJ databases">
        <title>Rubellicoccus peritrichatus gen. nov., sp. nov., isolated from an algae of coral reef tank.</title>
        <authorList>
            <person name="Luo J."/>
        </authorList>
    </citation>
    <scope>NUCLEOTIDE SEQUENCE [LARGE SCALE GENOMIC DNA]</scope>
    <source>
        <strain evidence="2 3">CR14</strain>
    </source>
</reference>
<accession>A0AAQ3LDV9</accession>
<proteinExistence type="predicted"/>
<dbReference type="KEGG" id="puo:RZN69_16945"/>
<keyword evidence="1" id="KW-0732">Signal</keyword>
<sequence length="290" mass="30835">MKPSISSWHAAACLVFSTPACVSGLSTKYFVDFEDVSHVVGNPAFIDTSVSPRIGSSALLSGSSMIMSGGATPFATKSLSLLPEVDSGFTISQYEFDLVTDEVESLNIDFDVVLSDFANDASAAFIPDNQRDYFSILIDTPEVERIDFAATGTTGIGRVLVHGGTEQIGTFAYDSIINVSINIDVAANTWGIDLVQGGLSIGSLASGTTFFEEFGAITYSGVIERFRLGLVDGNAGGGSPEAYLDNLQAVPEPRFWVSAIALLALAIAVRRWSHRGTLSHDKNETPKICI</sequence>
<gene>
    <name evidence="2" type="ORF">RZN69_16945</name>
</gene>
<evidence type="ECO:0000313" key="3">
    <source>
        <dbReference type="Proteomes" id="UP001304300"/>
    </source>
</evidence>
<feature type="chain" id="PRO_5042885091" description="PEP-CTERM protein-sorting domain-containing protein" evidence="1">
    <location>
        <begin position="23"/>
        <end position="290"/>
    </location>
</feature>
<keyword evidence="3" id="KW-1185">Reference proteome</keyword>
<feature type="signal peptide" evidence="1">
    <location>
        <begin position="1"/>
        <end position="22"/>
    </location>
</feature>
<dbReference type="EMBL" id="CP136920">
    <property type="protein sequence ID" value="WOO40309.1"/>
    <property type="molecule type" value="Genomic_DNA"/>
</dbReference>
<dbReference type="RefSeq" id="WP_317832492.1">
    <property type="nucleotide sequence ID" value="NZ_CP136920.1"/>
</dbReference>
<name>A0AAQ3LDV9_9BACT</name>
<evidence type="ECO:0000313" key="2">
    <source>
        <dbReference type="EMBL" id="WOO40309.1"/>
    </source>
</evidence>
<evidence type="ECO:0008006" key="4">
    <source>
        <dbReference type="Google" id="ProtNLM"/>
    </source>
</evidence>
<protein>
    <recommendedName>
        <fullName evidence="4">PEP-CTERM protein-sorting domain-containing protein</fullName>
    </recommendedName>
</protein>
<evidence type="ECO:0000256" key="1">
    <source>
        <dbReference type="SAM" id="SignalP"/>
    </source>
</evidence>
<dbReference type="AlphaFoldDB" id="A0AAQ3LDV9"/>
<dbReference type="Proteomes" id="UP001304300">
    <property type="component" value="Chromosome"/>
</dbReference>
<organism evidence="2 3">
    <name type="scientific">Rubellicoccus peritrichatus</name>
    <dbReference type="NCBI Taxonomy" id="3080537"/>
    <lineage>
        <taxon>Bacteria</taxon>
        <taxon>Pseudomonadati</taxon>
        <taxon>Verrucomicrobiota</taxon>
        <taxon>Opitutia</taxon>
        <taxon>Puniceicoccales</taxon>
        <taxon>Cerasicoccaceae</taxon>
        <taxon>Rubellicoccus</taxon>
    </lineage>
</organism>